<keyword evidence="7" id="KW-0223">Dioxygenase</keyword>
<dbReference type="InterPro" id="IPR004183">
    <property type="entry name" value="Xdiol_dOase_suB"/>
</dbReference>
<dbReference type="InterPro" id="IPR014436">
    <property type="entry name" value="Extradiol_dOase_DODA"/>
</dbReference>
<dbReference type="GO" id="GO:0016702">
    <property type="term" value="F:oxidoreductase activity, acting on single donors with incorporation of molecular oxygen, incorporation of two atoms of oxygen"/>
    <property type="evidence" value="ECO:0007669"/>
    <property type="project" value="UniProtKB-ARBA"/>
</dbReference>
<dbReference type="Gene3D" id="3.40.830.10">
    <property type="entry name" value="LigB-like"/>
    <property type="match status" value="1"/>
</dbReference>
<feature type="domain" description="Extradiol ring-cleavage dioxygenase class III enzyme subunit B" evidence="6">
    <location>
        <begin position="22"/>
        <end position="244"/>
    </location>
</feature>
<keyword evidence="4" id="KW-0862">Zinc</keyword>
<gene>
    <name evidence="7" type="ORF">CWI69_09900</name>
</gene>
<comment type="caution">
    <text evidence="7">The sequence shown here is derived from an EMBL/GenBank/DDBJ whole genome shotgun (WGS) entry which is preliminary data.</text>
</comment>
<dbReference type="SUPFAM" id="SSF53213">
    <property type="entry name" value="LigB-like"/>
    <property type="match status" value="1"/>
</dbReference>
<evidence type="ECO:0000256" key="1">
    <source>
        <dbReference type="ARBA" id="ARBA00001947"/>
    </source>
</evidence>
<keyword evidence="8" id="KW-1185">Reference proteome</keyword>
<dbReference type="AlphaFoldDB" id="A0A432XTI3"/>
<evidence type="ECO:0000313" key="8">
    <source>
        <dbReference type="Proteomes" id="UP000287198"/>
    </source>
</evidence>
<evidence type="ECO:0000313" key="7">
    <source>
        <dbReference type="EMBL" id="RUO51944.1"/>
    </source>
</evidence>
<dbReference type="PIRSF" id="PIRSF006157">
    <property type="entry name" value="Doxgns_DODA"/>
    <property type="match status" value="1"/>
</dbReference>
<name>A0A432XTI3_9GAMM</name>
<evidence type="ECO:0000256" key="5">
    <source>
        <dbReference type="ARBA" id="ARBA00023002"/>
    </source>
</evidence>
<dbReference type="Pfam" id="PF02900">
    <property type="entry name" value="LigB"/>
    <property type="match status" value="1"/>
</dbReference>
<evidence type="ECO:0000256" key="3">
    <source>
        <dbReference type="ARBA" id="ARBA00022723"/>
    </source>
</evidence>
<proteinExistence type="inferred from homology"/>
<comment type="similarity">
    <text evidence="2">Belongs to the DODA-type extradiol aromatic ring-opening dioxygenase family.</text>
</comment>
<keyword evidence="5" id="KW-0560">Oxidoreductase</keyword>
<dbReference type="RefSeq" id="WP_126764047.1">
    <property type="nucleotide sequence ID" value="NZ_JBHLTZ010000010.1"/>
</dbReference>
<keyword evidence="3" id="KW-0479">Metal-binding</keyword>
<protein>
    <submittedName>
        <fullName evidence="7">Dioxygenase</fullName>
    </submittedName>
</protein>
<organism evidence="7 8">
    <name type="scientific">Pseudidiomarina halophila</name>
    <dbReference type="NCBI Taxonomy" id="1449799"/>
    <lineage>
        <taxon>Bacteria</taxon>
        <taxon>Pseudomonadati</taxon>
        <taxon>Pseudomonadota</taxon>
        <taxon>Gammaproteobacteria</taxon>
        <taxon>Alteromonadales</taxon>
        <taxon>Idiomarinaceae</taxon>
        <taxon>Pseudidiomarina</taxon>
    </lineage>
</organism>
<evidence type="ECO:0000256" key="4">
    <source>
        <dbReference type="ARBA" id="ARBA00022833"/>
    </source>
</evidence>
<evidence type="ECO:0000259" key="6">
    <source>
        <dbReference type="Pfam" id="PF02900"/>
    </source>
</evidence>
<comment type="cofactor">
    <cofactor evidence="1">
        <name>Zn(2+)</name>
        <dbReference type="ChEBI" id="CHEBI:29105"/>
    </cofactor>
</comment>
<accession>A0A432XTI3</accession>
<dbReference type="PANTHER" id="PTHR30096:SF0">
    <property type="entry name" value="4,5-DOPA DIOXYGENASE EXTRADIOL-LIKE PROTEIN"/>
    <property type="match status" value="1"/>
</dbReference>
<dbReference type="OrthoDB" id="9790889at2"/>
<evidence type="ECO:0000256" key="2">
    <source>
        <dbReference type="ARBA" id="ARBA00007581"/>
    </source>
</evidence>
<dbReference type="PANTHER" id="PTHR30096">
    <property type="entry name" value="4,5-DOPA DIOXYGENASE EXTRADIOL-LIKE PROTEIN"/>
    <property type="match status" value="1"/>
</dbReference>
<sequence length="267" mass="30174">MAQHQVLFVSHGGGPLPLLGDTQHQELVEQLQGIVPRVQKPQAILVISAHWEAATPTVTTAKHPGLLYDYFGFPPESYKIQYPAQGHPEFAHHVLETLAEHNIPAASDDQRRLDHGVFVPLKLMYPEADIPVVQVSLKHNLDPQQHIELGKALAAITHENLLILGSGFSFHNMRAFFSTQNAETERRNLAFENWLKDTLMRTDIDEQDREHLLRDWESAPEGRFCHPREEHLLPLLVCYGATQRPADFYSMARALGRTAGLFFWSAG</sequence>
<dbReference type="CDD" id="cd07363">
    <property type="entry name" value="45_DOPA_Dioxygenase"/>
    <property type="match status" value="1"/>
</dbReference>
<dbReference type="GO" id="GO:0008270">
    <property type="term" value="F:zinc ion binding"/>
    <property type="evidence" value="ECO:0007669"/>
    <property type="project" value="InterPro"/>
</dbReference>
<dbReference type="EMBL" id="PIPW01000003">
    <property type="protein sequence ID" value="RUO51944.1"/>
    <property type="molecule type" value="Genomic_DNA"/>
</dbReference>
<dbReference type="Proteomes" id="UP000287198">
    <property type="component" value="Unassembled WGS sequence"/>
</dbReference>
<dbReference type="GO" id="GO:0008198">
    <property type="term" value="F:ferrous iron binding"/>
    <property type="evidence" value="ECO:0007669"/>
    <property type="project" value="InterPro"/>
</dbReference>
<reference evidence="8" key="1">
    <citation type="journal article" date="2018" name="Front. Microbiol.">
        <title>Genome-Based Analysis Reveals the Taxonomy and Diversity of the Family Idiomarinaceae.</title>
        <authorList>
            <person name="Liu Y."/>
            <person name="Lai Q."/>
            <person name="Shao Z."/>
        </authorList>
    </citation>
    <scope>NUCLEOTIDE SEQUENCE [LARGE SCALE GENOMIC DNA]</scope>
    <source>
        <strain evidence="8">BH195</strain>
    </source>
</reference>